<name>A0A2M4B5B4_9DIPT</name>
<dbReference type="AlphaFoldDB" id="A0A2M4B5B4"/>
<organism evidence="2">
    <name type="scientific">Anopheles triannulatus</name>
    <dbReference type="NCBI Taxonomy" id="58253"/>
    <lineage>
        <taxon>Eukaryota</taxon>
        <taxon>Metazoa</taxon>
        <taxon>Ecdysozoa</taxon>
        <taxon>Arthropoda</taxon>
        <taxon>Hexapoda</taxon>
        <taxon>Insecta</taxon>
        <taxon>Pterygota</taxon>
        <taxon>Neoptera</taxon>
        <taxon>Endopterygota</taxon>
        <taxon>Diptera</taxon>
        <taxon>Nematocera</taxon>
        <taxon>Culicoidea</taxon>
        <taxon>Culicidae</taxon>
        <taxon>Anophelinae</taxon>
        <taxon>Anopheles</taxon>
    </lineage>
</organism>
<protein>
    <submittedName>
        <fullName evidence="2">Putative secreted protein</fullName>
    </submittedName>
</protein>
<feature type="signal peptide" evidence="1">
    <location>
        <begin position="1"/>
        <end position="17"/>
    </location>
</feature>
<accession>A0A2M4B5B4</accession>
<sequence length="66" mass="7564">MCVCVSVFVCVFCPASSRSGFTTACFAKFYAQNSPQQRDNRDKNRDYAHYLSFAEQRPVAMRKRAT</sequence>
<evidence type="ECO:0000313" key="2">
    <source>
        <dbReference type="EMBL" id="MBW48245.1"/>
    </source>
</evidence>
<reference evidence="2" key="1">
    <citation type="submission" date="2018-01" db="EMBL/GenBank/DDBJ databases">
        <title>An insight into the sialome of Amazonian anophelines.</title>
        <authorList>
            <person name="Ribeiro J.M."/>
            <person name="Scarpassa V."/>
            <person name="Calvo E."/>
        </authorList>
    </citation>
    <scope>NUCLEOTIDE SEQUENCE</scope>
    <source>
        <tissue evidence="2">Salivary glands</tissue>
    </source>
</reference>
<dbReference type="EMBL" id="GGFK01014924">
    <property type="protein sequence ID" value="MBW48245.1"/>
    <property type="molecule type" value="Transcribed_RNA"/>
</dbReference>
<evidence type="ECO:0000256" key="1">
    <source>
        <dbReference type="SAM" id="SignalP"/>
    </source>
</evidence>
<keyword evidence="1" id="KW-0732">Signal</keyword>
<proteinExistence type="predicted"/>
<feature type="chain" id="PRO_5014954150" evidence="1">
    <location>
        <begin position="18"/>
        <end position="66"/>
    </location>
</feature>